<reference evidence="2 3" key="1">
    <citation type="submission" date="2020-03" db="EMBL/GenBank/DDBJ databases">
        <title>Bradyrhizobium diversity isolated from nodules of Indigofera sp.</title>
        <authorList>
            <person name="Klepa M."/>
            <person name="Helene L."/>
            <person name="Hungria M."/>
        </authorList>
    </citation>
    <scope>NUCLEOTIDE SEQUENCE [LARGE SCALE GENOMIC DNA]</scope>
    <source>
        <strain evidence="2 3">WSM 1791</strain>
    </source>
</reference>
<dbReference type="InterPro" id="IPR011990">
    <property type="entry name" value="TPR-like_helical_dom_sf"/>
</dbReference>
<dbReference type="InterPro" id="IPR050767">
    <property type="entry name" value="Sel1_AlgK"/>
</dbReference>
<dbReference type="PANTHER" id="PTHR11102:SF160">
    <property type="entry name" value="ERAD-ASSOCIATED E3 UBIQUITIN-PROTEIN LIGASE COMPONENT HRD3"/>
    <property type="match status" value="1"/>
</dbReference>
<evidence type="ECO:0000313" key="2">
    <source>
        <dbReference type="EMBL" id="NOJ40888.1"/>
    </source>
</evidence>
<dbReference type="PANTHER" id="PTHR11102">
    <property type="entry name" value="SEL-1-LIKE PROTEIN"/>
    <property type="match status" value="1"/>
</dbReference>
<feature type="signal peptide" evidence="1">
    <location>
        <begin position="1"/>
        <end position="19"/>
    </location>
</feature>
<keyword evidence="3" id="KW-1185">Reference proteome</keyword>
<dbReference type="SUPFAM" id="SSF81901">
    <property type="entry name" value="HCP-like"/>
    <property type="match status" value="2"/>
</dbReference>
<dbReference type="Proteomes" id="UP000544122">
    <property type="component" value="Unassembled WGS sequence"/>
</dbReference>
<protein>
    <submittedName>
        <fullName evidence="2">Sel1 repeat family protein</fullName>
    </submittedName>
</protein>
<dbReference type="SMART" id="SM00671">
    <property type="entry name" value="SEL1"/>
    <property type="match status" value="3"/>
</dbReference>
<feature type="chain" id="PRO_5031516813" evidence="1">
    <location>
        <begin position="20"/>
        <end position="248"/>
    </location>
</feature>
<dbReference type="Gene3D" id="1.25.40.10">
    <property type="entry name" value="Tetratricopeptide repeat domain"/>
    <property type="match status" value="2"/>
</dbReference>
<gene>
    <name evidence="2" type="ORF">HCN58_14965</name>
</gene>
<dbReference type="InterPro" id="IPR006597">
    <property type="entry name" value="Sel1-like"/>
</dbReference>
<accession>A0A7Y4LW07</accession>
<keyword evidence="1" id="KW-0732">Signal</keyword>
<comment type="caution">
    <text evidence="2">The sequence shown here is derived from an EMBL/GenBank/DDBJ whole genome shotgun (WGS) entry which is preliminary data.</text>
</comment>
<dbReference type="EMBL" id="JAAVLX010000004">
    <property type="protein sequence ID" value="NOJ40888.1"/>
    <property type="molecule type" value="Genomic_DNA"/>
</dbReference>
<dbReference type="Pfam" id="PF08238">
    <property type="entry name" value="Sel1"/>
    <property type="match status" value="3"/>
</dbReference>
<dbReference type="AlphaFoldDB" id="A0A7Y4LW07"/>
<evidence type="ECO:0000313" key="3">
    <source>
        <dbReference type="Proteomes" id="UP000544122"/>
    </source>
</evidence>
<evidence type="ECO:0000256" key="1">
    <source>
        <dbReference type="SAM" id="SignalP"/>
    </source>
</evidence>
<dbReference type="RefSeq" id="WP_171580114.1">
    <property type="nucleotide sequence ID" value="NZ_JAAVLX010000004.1"/>
</dbReference>
<sequence>MRAWAVVFYIGLWMSFASSADALTLEEATAAERRDDCPTALRIYRELAAQTVVQAFSRLGYFNSIGYCVKRDWLEAANWYGKAADAGDQDAVASLSHIGRNWRFMYRGQPLAPNVYALVEKAAKKGSAVAQFSLGVMNYPIGDATFDPTGPNSGVTGNLPEAIAWFQRGADQGDFDSLVTLAAAYTDGIGVPQDYVEAHKLLNVAAPRVKYADMRNDIIKRRDELAAKMTTAQIAEAQKLAREWKPTR</sequence>
<name>A0A7Y4LW07_9BRAD</name>
<proteinExistence type="predicted"/>
<organism evidence="2 3">
    <name type="scientific">Bradyrhizobium australiense</name>
    <dbReference type="NCBI Taxonomy" id="2721161"/>
    <lineage>
        <taxon>Bacteria</taxon>
        <taxon>Pseudomonadati</taxon>
        <taxon>Pseudomonadota</taxon>
        <taxon>Alphaproteobacteria</taxon>
        <taxon>Hyphomicrobiales</taxon>
        <taxon>Nitrobacteraceae</taxon>
        <taxon>Bradyrhizobium</taxon>
    </lineage>
</organism>